<dbReference type="EMBL" id="KB822716">
    <property type="protein sequence ID" value="ETN44065.1"/>
    <property type="molecule type" value="Genomic_DNA"/>
</dbReference>
<sequence length="101" mass="10890">MALSMGAGIGTSLILETALLHFGRDKLPVSASIRTAAGMSFISMVAMELVENLIDYNLTGGIVALHDLRFWTAAVLSAIGGFLAPLPYNYFKLRRFGKSCH</sequence>
<dbReference type="VEuPathDB" id="FungiDB:HMPREF1541_10930"/>
<evidence type="ECO:0000256" key="1">
    <source>
        <dbReference type="SAM" id="Phobius"/>
    </source>
</evidence>
<dbReference type="OrthoDB" id="2128064at2759"/>
<organism evidence="3 4">
    <name type="scientific">Cyphellophora europaea (strain CBS 101466)</name>
    <name type="common">Phialophora europaea</name>
    <dbReference type="NCBI Taxonomy" id="1220924"/>
    <lineage>
        <taxon>Eukaryota</taxon>
        <taxon>Fungi</taxon>
        <taxon>Dikarya</taxon>
        <taxon>Ascomycota</taxon>
        <taxon>Pezizomycotina</taxon>
        <taxon>Eurotiomycetes</taxon>
        <taxon>Chaetothyriomycetidae</taxon>
        <taxon>Chaetothyriales</taxon>
        <taxon>Cyphellophoraceae</taxon>
        <taxon>Cyphellophora</taxon>
    </lineage>
</organism>
<dbReference type="GeneID" id="19978269"/>
<feature type="domain" description="DUF4396" evidence="2">
    <location>
        <begin position="1"/>
        <end position="98"/>
    </location>
</feature>
<dbReference type="Proteomes" id="UP000030752">
    <property type="component" value="Unassembled WGS sequence"/>
</dbReference>
<evidence type="ECO:0000313" key="3">
    <source>
        <dbReference type="EMBL" id="ETN44065.1"/>
    </source>
</evidence>
<dbReference type="AlphaFoldDB" id="W2S619"/>
<dbReference type="InParanoid" id="W2S619"/>
<name>W2S619_CYPE1</name>
<keyword evidence="4" id="KW-1185">Reference proteome</keyword>
<evidence type="ECO:0000259" key="2">
    <source>
        <dbReference type="Pfam" id="PF14342"/>
    </source>
</evidence>
<dbReference type="HOGENOM" id="CLU_080767_1_0_1"/>
<dbReference type="eggNOG" id="ENOG502S2G1">
    <property type="taxonomic scope" value="Eukaryota"/>
</dbReference>
<protein>
    <recommendedName>
        <fullName evidence="2">DUF4396 domain-containing protein</fullName>
    </recommendedName>
</protein>
<evidence type="ECO:0000313" key="4">
    <source>
        <dbReference type="Proteomes" id="UP000030752"/>
    </source>
</evidence>
<accession>W2S619</accession>
<keyword evidence="1" id="KW-0472">Membrane</keyword>
<gene>
    <name evidence="3" type="ORF">HMPREF1541_10930</name>
</gene>
<dbReference type="STRING" id="1220924.W2S619"/>
<dbReference type="Pfam" id="PF14342">
    <property type="entry name" value="DUF4396"/>
    <property type="match status" value="1"/>
</dbReference>
<proteinExistence type="predicted"/>
<dbReference type="InterPro" id="IPR025509">
    <property type="entry name" value="DUF4396"/>
</dbReference>
<dbReference type="RefSeq" id="XP_008713821.1">
    <property type="nucleotide sequence ID" value="XM_008715599.1"/>
</dbReference>
<keyword evidence="1" id="KW-1133">Transmembrane helix</keyword>
<keyword evidence="1" id="KW-0812">Transmembrane</keyword>
<reference evidence="3 4" key="1">
    <citation type="submission" date="2013-03" db="EMBL/GenBank/DDBJ databases">
        <title>The Genome Sequence of Phialophora europaea CBS 101466.</title>
        <authorList>
            <consortium name="The Broad Institute Genomics Platform"/>
            <person name="Cuomo C."/>
            <person name="de Hoog S."/>
            <person name="Gorbushina A."/>
            <person name="Walker B."/>
            <person name="Young S.K."/>
            <person name="Zeng Q."/>
            <person name="Gargeya S."/>
            <person name="Fitzgerald M."/>
            <person name="Haas B."/>
            <person name="Abouelleil A."/>
            <person name="Allen A.W."/>
            <person name="Alvarado L."/>
            <person name="Arachchi H.M."/>
            <person name="Berlin A.M."/>
            <person name="Chapman S.B."/>
            <person name="Gainer-Dewar J."/>
            <person name="Goldberg J."/>
            <person name="Griggs A."/>
            <person name="Gujja S."/>
            <person name="Hansen M."/>
            <person name="Howarth C."/>
            <person name="Imamovic A."/>
            <person name="Ireland A."/>
            <person name="Larimer J."/>
            <person name="McCowan C."/>
            <person name="Murphy C."/>
            <person name="Pearson M."/>
            <person name="Poon T.W."/>
            <person name="Priest M."/>
            <person name="Roberts A."/>
            <person name="Saif S."/>
            <person name="Shea T."/>
            <person name="Sisk P."/>
            <person name="Sykes S."/>
            <person name="Wortman J."/>
            <person name="Nusbaum C."/>
            <person name="Birren B."/>
        </authorList>
    </citation>
    <scope>NUCLEOTIDE SEQUENCE [LARGE SCALE GENOMIC DNA]</scope>
    <source>
        <strain evidence="3 4">CBS 101466</strain>
    </source>
</reference>
<feature type="transmembrane region" description="Helical" evidence="1">
    <location>
        <begin position="70"/>
        <end position="91"/>
    </location>
</feature>